<dbReference type="InterPro" id="IPR009000">
    <property type="entry name" value="Transl_B-barrel_sf"/>
</dbReference>
<dbReference type="InterPro" id="IPR031950">
    <property type="entry name" value="EFTUD2_N"/>
</dbReference>
<dbReference type="OMA" id="YIFRPIR"/>
<dbReference type="NCBIfam" id="TIGR00231">
    <property type="entry name" value="small_GTP"/>
    <property type="match status" value="1"/>
</dbReference>
<dbReference type="SUPFAM" id="SSF50447">
    <property type="entry name" value="Translation proteins"/>
    <property type="match status" value="1"/>
</dbReference>
<dbReference type="InterPro" id="IPR004161">
    <property type="entry name" value="EFTu-like_2"/>
</dbReference>
<dbReference type="InterPro" id="IPR005517">
    <property type="entry name" value="Transl_elong_EFG/EF2_IV"/>
</dbReference>
<dbReference type="SMART" id="SM00889">
    <property type="entry name" value="EFG_IV"/>
    <property type="match status" value="1"/>
</dbReference>
<dbReference type="FunFam" id="3.30.70.240:FF:000004">
    <property type="entry name" value="116 kDa U5 small nuclear ribonucleoprotein"/>
    <property type="match status" value="1"/>
</dbReference>
<dbReference type="GO" id="GO:0030623">
    <property type="term" value="F:U5 snRNA binding"/>
    <property type="evidence" value="ECO:0007669"/>
    <property type="project" value="TreeGrafter"/>
</dbReference>
<dbReference type="InterPro" id="IPR000640">
    <property type="entry name" value="EFG_V-like"/>
</dbReference>
<evidence type="ECO:0000313" key="10">
    <source>
        <dbReference type="Proteomes" id="UP000001949"/>
    </source>
</evidence>
<dbReference type="GO" id="GO:0005829">
    <property type="term" value="C:cytosol"/>
    <property type="evidence" value="ECO:0007669"/>
    <property type="project" value="TreeGrafter"/>
</dbReference>
<dbReference type="GO" id="GO:0003924">
    <property type="term" value="F:GTPase activity"/>
    <property type="evidence" value="ECO:0007669"/>
    <property type="project" value="InterPro"/>
</dbReference>
<dbReference type="FunFam" id="3.30.70.870:FF:000002">
    <property type="entry name" value="Translation elongation factor 2"/>
    <property type="match status" value="1"/>
</dbReference>
<dbReference type="GeneID" id="3500508"/>
<dbReference type="InterPro" id="IPR035647">
    <property type="entry name" value="EFG_III/V"/>
</dbReference>
<dbReference type="InterPro" id="IPR000795">
    <property type="entry name" value="T_Tr_GTP-bd_dom"/>
</dbReference>
<dbReference type="VEuPathDB" id="PiroplasmaDB:TpMuguga_04g00166"/>
<dbReference type="CDD" id="cd04090">
    <property type="entry name" value="EF2_II_snRNP"/>
    <property type="match status" value="1"/>
</dbReference>
<proteinExistence type="predicted"/>
<dbReference type="PROSITE" id="PS51722">
    <property type="entry name" value="G_TR_2"/>
    <property type="match status" value="1"/>
</dbReference>
<dbReference type="GO" id="GO:0005525">
    <property type="term" value="F:GTP binding"/>
    <property type="evidence" value="ECO:0007669"/>
    <property type="project" value="UniProtKB-KW"/>
</dbReference>
<comment type="subcellular location">
    <subcellularLocation>
        <location evidence="1">Nucleus</location>
    </subcellularLocation>
</comment>
<accession>Q4N321</accession>
<dbReference type="Gene3D" id="3.40.50.300">
    <property type="entry name" value="P-loop containing nucleotide triphosphate hydrolases"/>
    <property type="match status" value="1"/>
</dbReference>
<evidence type="ECO:0000256" key="4">
    <source>
        <dbReference type="ARBA" id="ARBA00023134"/>
    </source>
</evidence>
<dbReference type="Pfam" id="PF03144">
    <property type="entry name" value="GTP_EFTU_D2"/>
    <property type="match status" value="1"/>
</dbReference>
<dbReference type="SUPFAM" id="SSF52540">
    <property type="entry name" value="P-loop containing nucleoside triphosphate hydrolases"/>
    <property type="match status" value="1"/>
</dbReference>
<dbReference type="FunFam" id="2.40.30.10:FF:000029">
    <property type="entry name" value="116 kDa U5 small nuclear ribonucleoprotein component"/>
    <property type="match status" value="1"/>
</dbReference>
<dbReference type="SMART" id="SM00838">
    <property type="entry name" value="EFG_C"/>
    <property type="match status" value="1"/>
</dbReference>
<dbReference type="Pfam" id="PF03764">
    <property type="entry name" value="EFG_IV"/>
    <property type="match status" value="1"/>
</dbReference>
<dbReference type="InterPro" id="IPR020568">
    <property type="entry name" value="Ribosomal_Su5_D2-typ_SF"/>
</dbReference>
<evidence type="ECO:0000313" key="9">
    <source>
        <dbReference type="EMBL" id="EAN31518.1"/>
    </source>
</evidence>
<dbReference type="InterPro" id="IPR035655">
    <property type="entry name" value="U5-116kDa_C"/>
</dbReference>
<keyword evidence="6" id="KW-0539">Nucleus</keyword>
<dbReference type="GO" id="GO:0000398">
    <property type="term" value="P:mRNA splicing, via spliceosome"/>
    <property type="evidence" value="ECO:0007669"/>
    <property type="project" value="TreeGrafter"/>
</dbReference>
<dbReference type="AlphaFoldDB" id="Q4N321"/>
<dbReference type="FunFam" id="3.40.50.300:FF:000646">
    <property type="entry name" value="U5 small nuclear ribonucleoprotein component"/>
    <property type="match status" value="1"/>
</dbReference>
<keyword evidence="2" id="KW-0507">mRNA processing</keyword>
<dbReference type="Pfam" id="PF00009">
    <property type="entry name" value="GTP_EFTU"/>
    <property type="match status" value="1"/>
</dbReference>
<evidence type="ECO:0000256" key="5">
    <source>
        <dbReference type="ARBA" id="ARBA00023187"/>
    </source>
</evidence>
<dbReference type="CDD" id="cd01683">
    <property type="entry name" value="EF2_IV_snRNP"/>
    <property type="match status" value="1"/>
</dbReference>
<dbReference type="PANTHER" id="PTHR42908">
    <property type="entry name" value="TRANSLATION ELONGATION FACTOR-RELATED"/>
    <property type="match status" value="1"/>
</dbReference>
<organism evidence="9 10">
    <name type="scientific">Theileria parva</name>
    <name type="common">East coast fever infection agent</name>
    <dbReference type="NCBI Taxonomy" id="5875"/>
    <lineage>
        <taxon>Eukaryota</taxon>
        <taxon>Sar</taxon>
        <taxon>Alveolata</taxon>
        <taxon>Apicomplexa</taxon>
        <taxon>Aconoidasida</taxon>
        <taxon>Piroplasmida</taxon>
        <taxon>Theileriidae</taxon>
        <taxon>Theileria</taxon>
    </lineage>
</organism>
<dbReference type="CDD" id="cd04098">
    <property type="entry name" value="eEF2_C_snRNP"/>
    <property type="match status" value="1"/>
</dbReference>
<gene>
    <name evidence="9" type="ordered locus">TP04_0166</name>
</gene>
<evidence type="ECO:0000256" key="3">
    <source>
        <dbReference type="ARBA" id="ARBA00022741"/>
    </source>
</evidence>
<dbReference type="Gene3D" id="3.30.70.870">
    <property type="entry name" value="Elongation Factor G (Translational Gtpase), domain 3"/>
    <property type="match status" value="1"/>
</dbReference>
<dbReference type="Gene3D" id="3.30.230.10">
    <property type="match status" value="1"/>
</dbReference>
<dbReference type="Pfam" id="PF16004">
    <property type="entry name" value="EFTUD2"/>
    <property type="match status" value="1"/>
</dbReference>
<sequence>MDQNLYDEFGNYIGPGFEDDSDNGLNSDLSDQESPQPISNNVNAVNAADILRESVVEYTGEEADDEYPDVEVFVREEDTQTIEVPIIEPHEETVERVTNIKRLDSDVTVKNFDILEENLPQNKFSFQFLSSLTRKPEFIRNICICGGFHDGKTTLIDRLIEFSRYQSTSLDTRKNPEFTRYTDSRLDEQARELSIKSTPISLIFQNTLYENINDVSEFPKSKSYLFNIFDTPGHVNFMDEFVHALAICDGCVLVIDVLMGLTSVTEQIIRQCVHDQVHMCLVLNCIDRLILELKLPPNDAYLKIQHTLTEVNRYVTSLCKLLNSEVSEFNPVNNNVAFASAKFGIFFTLKSFATFYTNDNVTEFSKLLYGNYYYNPIKNSITTSNTASPMVNGSEHLNGVNGVVNGVNGANGVDDHNTGEVDLERTFVVFILEPLYKLISHIASDEKEDLDPILAQLSIKLSKSDYKLTTRRILRKVFSQLFTDASAFVDLVLTSIPSPLENSINRFRQHYSGTLDSNLVESVKNCDGSGPLVIFITKNYYNSGDAGFNLFGRIFSGTIRKGQKVKLLGPAYTLDDDEDMVVRDVGSVWISEARYRVEVTSMCAGNWVMLSGIDISHYKTTTVTENTNSTVELMRIASYLPCVRPVFKVGLEPLNPNELPKMVNGLRSIEKSYPGSLVKVEESGEHVVIGTGELYLDCVLHDLRRLYGNLEIKVSDPVVKFTETITESTSMISFTRTNNMKNKLSMISQPLEQSVSSFLDLNPNYAASGVDADTLDGMGVLSEWDRLDVKNVWSFGGEGIPDVLINDSIPGEVDQNLLNRVKSSVIQGFNWAIKEGPLIEEPIRSVKFRLINCELSNEYINITPGQIIPATRRLCYSSFLLSTPRLMEPVLFSEIHCPADCVSEAYKILSKRRGHVLKDMPKPGTPFYVVHAYLPAIESFGFETDLRVDTSGQAFCLSMFDHWNIVPGDPLDKSIVLRTLEPAPVPHLAREFLVKTRRRKGLTEDVSINSFFDEEMLSSLAENLQEFY</sequence>
<dbReference type="InterPro" id="IPR014721">
    <property type="entry name" value="Ribsml_uS5_D2-typ_fold_subgr"/>
</dbReference>
<dbReference type="EMBL" id="AAGK01000004">
    <property type="protein sequence ID" value="EAN31518.1"/>
    <property type="molecule type" value="Genomic_DNA"/>
</dbReference>
<dbReference type="SUPFAM" id="SSF54980">
    <property type="entry name" value="EF-G C-terminal domain-like"/>
    <property type="match status" value="2"/>
</dbReference>
<dbReference type="Pfam" id="PF00679">
    <property type="entry name" value="EFG_C"/>
    <property type="match status" value="1"/>
</dbReference>
<dbReference type="Gene3D" id="3.30.70.240">
    <property type="match status" value="1"/>
</dbReference>
<evidence type="ECO:0000256" key="7">
    <source>
        <dbReference type="SAM" id="MobiDB-lite"/>
    </source>
</evidence>
<feature type="region of interest" description="Disordered" evidence="7">
    <location>
        <begin position="9"/>
        <end position="40"/>
    </location>
</feature>
<keyword evidence="4" id="KW-0342">GTP-binding</keyword>
<dbReference type="InterPro" id="IPR044121">
    <property type="entry name" value="Snu114_GTP-bd"/>
</dbReference>
<reference evidence="9 10" key="1">
    <citation type="journal article" date="2005" name="Science">
        <title>Genome sequence of Theileria parva, a bovine pathogen that transforms lymphocytes.</title>
        <authorList>
            <person name="Gardner M.J."/>
            <person name="Bishop R."/>
            <person name="Shah T."/>
            <person name="de Villiers E.P."/>
            <person name="Carlton J.M."/>
            <person name="Hall N."/>
            <person name="Ren Q."/>
            <person name="Paulsen I.T."/>
            <person name="Pain A."/>
            <person name="Berriman M."/>
            <person name="Wilson R.J.M."/>
            <person name="Sato S."/>
            <person name="Ralph S.A."/>
            <person name="Mann D.J."/>
            <person name="Xiong Z."/>
            <person name="Shallom S.J."/>
            <person name="Weidman J."/>
            <person name="Jiang L."/>
            <person name="Lynn J."/>
            <person name="Weaver B."/>
            <person name="Shoaibi A."/>
            <person name="Domingo A.R."/>
            <person name="Wasawo D."/>
            <person name="Crabtree J."/>
            <person name="Wortman J.R."/>
            <person name="Haas B."/>
            <person name="Angiuoli S.V."/>
            <person name="Creasy T.H."/>
            <person name="Lu C."/>
            <person name="Suh B."/>
            <person name="Silva J.C."/>
            <person name="Utterback T.R."/>
            <person name="Feldblyum T.V."/>
            <person name="Pertea M."/>
            <person name="Allen J."/>
            <person name="Nierman W.C."/>
            <person name="Taracha E.L.N."/>
            <person name="Salzberg S.L."/>
            <person name="White O.R."/>
            <person name="Fitzhugh H.A."/>
            <person name="Morzaria S."/>
            <person name="Venter J.C."/>
            <person name="Fraser C.M."/>
            <person name="Nene V."/>
        </authorList>
    </citation>
    <scope>NUCLEOTIDE SEQUENCE [LARGE SCALE GENOMIC DNA]</scope>
    <source>
        <strain evidence="9 10">Muguga</strain>
    </source>
</reference>
<evidence type="ECO:0000256" key="6">
    <source>
        <dbReference type="ARBA" id="ARBA00023242"/>
    </source>
</evidence>
<evidence type="ECO:0000256" key="2">
    <source>
        <dbReference type="ARBA" id="ARBA00022664"/>
    </source>
</evidence>
<keyword evidence="10" id="KW-1185">Reference proteome</keyword>
<dbReference type="PANTHER" id="PTHR42908:SF6">
    <property type="entry name" value="116 KDA U5 SMALL NUCLEAR RIBONUCLEOPROTEIN COMPONENT"/>
    <property type="match status" value="1"/>
</dbReference>
<dbReference type="InterPro" id="IPR005225">
    <property type="entry name" value="Small_GTP-bd"/>
</dbReference>
<keyword evidence="9" id="KW-0687">Ribonucleoprotein</keyword>
<dbReference type="InterPro" id="IPR027417">
    <property type="entry name" value="P-loop_NTPase"/>
</dbReference>
<dbReference type="SUPFAM" id="SSF54211">
    <property type="entry name" value="Ribosomal protein S5 domain 2-like"/>
    <property type="match status" value="1"/>
</dbReference>
<evidence type="ECO:0000256" key="1">
    <source>
        <dbReference type="ARBA" id="ARBA00004123"/>
    </source>
</evidence>
<evidence type="ECO:0000259" key="8">
    <source>
        <dbReference type="PROSITE" id="PS51722"/>
    </source>
</evidence>
<dbReference type="GO" id="GO:0046540">
    <property type="term" value="C:U4/U6 x U5 tri-snRNP complex"/>
    <property type="evidence" value="ECO:0007669"/>
    <property type="project" value="TreeGrafter"/>
</dbReference>
<dbReference type="Proteomes" id="UP000001949">
    <property type="component" value="Unassembled WGS sequence"/>
</dbReference>
<keyword evidence="5" id="KW-0508">mRNA splicing</keyword>
<comment type="caution">
    <text evidence="9">The sequence shown here is derived from an EMBL/GenBank/DDBJ whole genome shotgun (WGS) entry which is preliminary data.</text>
</comment>
<name>Q4N321_THEPA</name>
<dbReference type="FunCoup" id="Q4N321">
    <property type="interactions" value="498"/>
</dbReference>
<feature type="domain" description="Tr-type G" evidence="8">
    <location>
        <begin position="137"/>
        <end position="366"/>
    </location>
</feature>
<dbReference type="Gene3D" id="2.40.30.10">
    <property type="entry name" value="Translation factors"/>
    <property type="match status" value="1"/>
</dbReference>
<dbReference type="InParanoid" id="Q4N321"/>
<protein>
    <submittedName>
        <fullName evidence="9">U5 small nuclear ribonucleoprotein, putative</fullName>
    </submittedName>
</protein>
<dbReference type="GO" id="GO:0071007">
    <property type="term" value="C:U2-type catalytic step 2 spliceosome"/>
    <property type="evidence" value="ECO:0007669"/>
    <property type="project" value="TreeGrafter"/>
</dbReference>
<keyword evidence="3" id="KW-0547">Nucleotide-binding</keyword>
<dbReference type="CDD" id="cd04167">
    <property type="entry name" value="Snu114p"/>
    <property type="match status" value="1"/>
</dbReference>
<dbReference type="eggNOG" id="KOG0468">
    <property type="taxonomic scope" value="Eukaryota"/>
</dbReference>
<dbReference type="KEGG" id="tpv:TP04_0166"/>
<dbReference type="STRING" id="5875.Q4N321"/>